<evidence type="ECO:0000259" key="7">
    <source>
        <dbReference type="Pfam" id="PF17390"/>
    </source>
</evidence>
<dbReference type="Pfam" id="PF25788">
    <property type="entry name" value="Ig_Rha78A_N"/>
    <property type="match status" value="1"/>
</dbReference>
<dbReference type="InterPro" id="IPR008902">
    <property type="entry name" value="Rhamnosid_concanavalin"/>
</dbReference>
<accession>A0A3B0TV78</accession>
<dbReference type="Pfam" id="PF05592">
    <property type="entry name" value="Bac_rhamnosid"/>
    <property type="match status" value="1"/>
</dbReference>
<dbReference type="PIRSF" id="PIRSF010631">
    <property type="entry name" value="A-rhamnsds"/>
    <property type="match status" value="1"/>
</dbReference>
<evidence type="ECO:0000256" key="1">
    <source>
        <dbReference type="ARBA" id="ARBA00001445"/>
    </source>
</evidence>
<dbReference type="InterPro" id="IPR012341">
    <property type="entry name" value="6hp_glycosidase-like_sf"/>
</dbReference>
<dbReference type="InterPro" id="IPR013783">
    <property type="entry name" value="Ig-like_fold"/>
</dbReference>
<dbReference type="AlphaFoldDB" id="A0A3B0TV78"/>
<dbReference type="Pfam" id="PF08531">
    <property type="entry name" value="Bac_rhamnosid_N"/>
    <property type="match status" value="1"/>
</dbReference>
<feature type="domain" description="Alpha-L-rhamnosidase concanavalin-like" evidence="4">
    <location>
        <begin position="384"/>
        <end position="489"/>
    </location>
</feature>
<dbReference type="GO" id="GO:0030596">
    <property type="term" value="F:alpha-L-rhamnosidase activity"/>
    <property type="evidence" value="ECO:0007669"/>
    <property type="project" value="UniProtKB-EC"/>
</dbReference>
<evidence type="ECO:0000259" key="6">
    <source>
        <dbReference type="Pfam" id="PF17389"/>
    </source>
</evidence>
<dbReference type="SUPFAM" id="SSF48208">
    <property type="entry name" value="Six-hairpin glycosidases"/>
    <property type="match status" value="1"/>
</dbReference>
<dbReference type="InterPro" id="IPR008979">
    <property type="entry name" value="Galactose-bd-like_sf"/>
</dbReference>
<dbReference type="SUPFAM" id="SSF49785">
    <property type="entry name" value="Galactose-binding domain-like"/>
    <property type="match status" value="1"/>
</dbReference>
<protein>
    <recommendedName>
        <fullName evidence="2">alpha-L-rhamnosidase</fullName>
        <ecNumber evidence="2">3.2.1.40</ecNumber>
    </recommendedName>
</protein>
<gene>
    <name evidence="8" type="ORF">MNBD_BACTEROID01-161</name>
</gene>
<evidence type="ECO:0000259" key="5">
    <source>
        <dbReference type="Pfam" id="PF08531"/>
    </source>
</evidence>
<dbReference type="Gene3D" id="2.60.40.10">
    <property type="entry name" value="Immunoglobulins"/>
    <property type="match status" value="1"/>
</dbReference>
<dbReference type="PANTHER" id="PTHR33307:SF6">
    <property type="entry name" value="ALPHA-RHAMNOSIDASE (EUROFUNG)-RELATED"/>
    <property type="match status" value="1"/>
</dbReference>
<dbReference type="GO" id="GO:0005975">
    <property type="term" value="P:carbohydrate metabolic process"/>
    <property type="evidence" value="ECO:0007669"/>
    <property type="project" value="InterPro"/>
</dbReference>
<comment type="catalytic activity">
    <reaction evidence="1">
        <text>Hydrolysis of terminal non-reducing alpha-L-rhamnose residues in alpha-L-rhamnosides.</text>
        <dbReference type="EC" id="3.2.1.40"/>
    </reaction>
</comment>
<dbReference type="Pfam" id="PF17389">
    <property type="entry name" value="Bac_rhamnosid6H"/>
    <property type="match status" value="1"/>
</dbReference>
<keyword evidence="8" id="KW-0326">Glycosidase</keyword>
<dbReference type="Gene3D" id="2.60.420.10">
    <property type="entry name" value="Maltose phosphorylase, domain 3"/>
    <property type="match status" value="1"/>
</dbReference>
<feature type="domain" description="Bacterial alpha-L-rhamnosidase N-terminal" evidence="5">
    <location>
        <begin position="203"/>
        <end position="374"/>
    </location>
</feature>
<reference evidence="8" key="1">
    <citation type="submission" date="2018-06" db="EMBL/GenBank/DDBJ databases">
        <authorList>
            <person name="Zhirakovskaya E."/>
        </authorList>
    </citation>
    <scope>NUCLEOTIDE SEQUENCE</scope>
</reference>
<name>A0A3B0TV78_9ZZZZ</name>
<dbReference type="InterPro" id="IPR035396">
    <property type="entry name" value="Bac_rhamnosid6H"/>
</dbReference>
<dbReference type="InterPro" id="IPR016007">
    <property type="entry name" value="Alpha_rhamnosid"/>
</dbReference>
<dbReference type="PANTHER" id="PTHR33307">
    <property type="entry name" value="ALPHA-RHAMNOSIDASE (EUROFUNG)"/>
    <property type="match status" value="1"/>
</dbReference>
<proteinExistence type="predicted"/>
<evidence type="ECO:0000259" key="4">
    <source>
        <dbReference type="Pfam" id="PF05592"/>
    </source>
</evidence>
<feature type="domain" description="Alpha-L-rhamnosidase C-terminal" evidence="7">
    <location>
        <begin position="820"/>
        <end position="887"/>
    </location>
</feature>
<dbReference type="InterPro" id="IPR008928">
    <property type="entry name" value="6-hairpin_glycosidase_sf"/>
</dbReference>
<feature type="domain" description="Alpha-L-rhamnosidase six-hairpin glycosidase" evidence="6">
    <location>
        <begin position="494"/>
        <end position="818"/>
    </location>
</feature>
<dbReference type="Pfam" id="PF17390">
    <property type="entry name" value="Bac_rhamnosid_C"/>
    <property type="match status" value="1"/>
</dbReference>
<sequence>MYSVTYWKPLTKLQAMQKITTLLIALLFISCSGLTDKNISELHISSLLCENQDNPNHIDQASPRLSWQMSSEKKGQSQTAYRILVASSPDLLTEKKADLWDSGKIMSPASVFIPYNGRELKSGQKYYFTVKVWDKDGIPSEYAKPAFWEMALLNKEDWQAKWISAPRVFDWGKRDAAIKRAPQDSPAPQDPLPLFRKSFVIDKKVKSAKAYISGLGFFELYANGEKIGDHILSPAFTDYSKTVLYEVLDLTTYLKHGENALGVMLGNGWYNQVSNDVWSFSRAPWIADPTVLCQLEIEFTDGSKQQVLSDESWKCAPGPIMFSSIRLGETYDATNETEGWNQPGFNQQGWQEVRVVRGPEGKLKAQNIPPVKIMDELNPKNITRIGKNTFIVDFGQNMSGFIKLTASGEKGRKISFRYAEKLTPDGKLDQANIANLVGNSRFQTDEYIFKGGGTEEWHPRFSYNGFRYVEVSGWEGPLNEGNLTACFIHTGFKTTGKFKCSLPLLNRIQENTLWSFESNFVNIPTDCPQREKNGWTGDAQLASETGLFNYNMLTSYEKWVNDIIDAQKPDGILPGIVPTSGWGFHWGNGPAWDCALLQIPWNLYLYEGDRRIIANAYPSIKKYLEFLSTKSEKGIVKWGLGDWCPARAKTPAELTSTAYYYQDLLIASKMAALLGAPEEQSAFLAKAAEIKTAFNREFFAPQSGELINPTQTALGCALFMQIADSSKTKRLAAELKEAVTTSDYNLDFGILGAKYVPNALSAYGYKDVAFSIINTTRYPGWGNWVERGATTLWEDWDGKSSLNHIMFGDVSAWFYKNLAGISPDEKSPGFKHFNIEPYFAPGLKWVKGVKGTRYGDIDVYWSKSGKEINLKLKIPVNTTASVLLPPGNLLIDGKIPEAGKEGIIQFEFIKKKNKLELGSGTYNIRL</sequence>
<dbReference type="Gene3D" id="1.50.10.10">
    <property type="match status" value="1"/>
</dbReference>
<dbReference type="InterPro" id="IPR035398">
    <property type="entry name" value="Bac_rhamnosid_C"/>
</dbReference>
<evidence type="ECO:0000256" key="3">
    <source>
        <dbReference type="ARBA" id="ARBA00022801"/>
    </source>
</evidence>
<dbReference type="InterPro" id="IPR013737">
    <property type="entry name" value="Bac_rhamnosid_N"/>
</dbReference>
<dbReference type="Gene3D" id="2.60.120.260">
    <property type="entry name" value="Galactose-binding domain-like"/>
    <property type="match status" value="2"/>
</dbReference>
<organism evidence="8">
    <name type="scientific">hydrothermal vent metagenome</name>
    <dbReference type="NCBI Taxonomy" id="652676"/>
    <lineage>
        <taxon>unclassified sequences</taxon>
        <taxon>metagenomes</taxon>
        <taxon>ecological metagenomes</taxon>
    </lineage>
</organism>
<evidence type="ECO:0000256" key="2">
    <source>
        <dbReference type="ARBA" id="ARBA00012652"/>
    </source>
</evidence>
<evidence type="ECO:0000313" key="8">
    <source>
        <dbReference type="EMBL" id="VAW22571.1"/>
    </source>
</evidence>
<dbReference type="EMBL" id="UOEP01000174">
    <property type="protein sequence ID" value="VAW22571.1"/>
    <property type="molecule type" value="Genomic_DNA"/>
</dbReference>
<dbReference type="EC" id="3.2.1.40" evidence="2"/>
<keyword evidence="3 8" id="KW-0378">Hydrolase</keyword>